<feature type="non-terminal residue" evidence="1">
    <location>
        <position position="1"/>
    </location>
</feature>
<dbReference type="Proteomes" id="UP000386466">
    <property type="component" value="Unassembled WGS sequence"/>
</dbReference>
<accession>A0A485PHV6</accession>
<sequence length="73" mass="7943">KEGEAVSTGVIEKSILSHGLLDPIEPWRLGSEILPKADGVPRFGRINPRGSELKNISCITHPIMSPVLFHLST</sequence>
<proteinExistence type="predicted"/>
<feature type="non-terminal residue" evidence="1">
    <location>
        <position position="73"/>
    </location>
</feature>
<reference evidence="1 2" key="1">
    <citation type="submission" date="2019-01" db="EMBL/GenBank/DDBJ databases">
        <authorList>
            <person name="Alioto T."/>
            <person name="Alioto T."/>
        </authorList>
    </citation>
    <scope>NUCLEOTIDE SEQUENCE [LARGE SCALE GENOMIC DNA]</scope>
</reference>
<gene>
    <name evidence="1" type="ORF">LYPA_23C010465</name>
</gene>
<name>A0A485PHV6_LYNPA</name>
<dbReference type="AlphaFoldDB" id="A0A485PHV6"/>
<organism evidence="1 2">
    <name type="scientific">Lynx pardinus</name>
    <name type="common">Iberian lynx</name>
    <name type="synonym">Felis pardina</name>
    <dbReference type="NCBI Taxonomy" id="191816"/>
    <lineage>
        <taxon>Eukaryota</taxon>
        <taxon>Metazoa</taxon>
        <taxon>Chordata</taxon>
        <taxon>Craniata</taxon>
        <taxon>Vertebrata</taxon>
        <taxon>Euteleostomi</taxon>
        <taxon>Mammalia</taxon>
        <taxon>Eutheria</taxon>
        <taxon>Laurasiatheria</taxon>
        <taxon>Carnivora</taxon>
        <taxon>Feliformia</taxon>
        <taxon>Felidae</taxon>
        <taxon>Felinae</taxon>
        <taxon>Lynx</taxon>
    </lineage>
</organism>
<keyword evidence="2" id="KW-1185">Reference proteome</keyword>
<protein>
    <submittedName>
        <fullName evidence="1">Uncharacterized protein</fullName>
    </submittedName>
</protein>
<evidence type="ECO:0000313" key="2">
    <source>
        <dbReference type="Proteomes" id="UP000386466"/>
    </source>
</evidence>
<evidence type="ECO:0000313" key="1">
    <source>
        <dbReference type="EMBL" id="VFV43276.1"/>
    </source>
</evidence>
<dbReference type="EMBL" id="CAAGRJ010033733">
    <property type="protein sequence ID" value="VFV43276.1"/>
    <property type="molecule type" value="Genomic_DNA"/>
</dbReference>